<feature type="compositionally biased region" description="Polar residues" evidence="1">
    <location>
        <begin position="176"/>
        <end position="273"/>
    </location>
</feature>
<dbReference type="AlphaFoldDB" id="A0A151X2M4"/>
<evidence type="ECO:0000313" key="3">
    <source>
        <dbReference type="EMBL" id="KYQ54516.1"/>
    </source>
</evidence>
<gene>
    <name evidence="3" type="ORF">ALC60_06663</name>
</gene>
<dbReference type="Proteomes" id="UP000075809">
    <property type="component" value="Unassembled WGS sequence"/>
</dbReference>
<sequence length="468" mass="52496">SLPICLPMIGVKLQWKQDRALQRTMLFRVLWRDLIANKCGGVTVFLHRRLIQFTRRRYLGMGFLLQTEVPPEQRRAAASSQQQQQQQQQQCGAKRKQEGDRHLALLLSLGFGPILKWSRLSVFVSIVLLATVVLAEPPRYRQQQRQYYFAQQQEEAAPYLASGWKPAGPAFDLPQRQRQTNEASNAPQQQYGAPNTPQQQYGTPSAPQQQYGTPNAPQQQYGTPSVPQQQYGASSVPQQQYGASSVPQQQYGAPSTPQQQYGAPNTPRQQYGAPSSPQQEYEEPEESTTTETPNTTEEEEVSTVQGITESESEPVNSVNELEDEDVDEKQPQQSGEYYVALPDGRLQRVRYISRQNVEAMKYFAKIRAENVEPLRGPIYMYAPLQKLQIVPAGVQLSVAPVTPVAAVASSDAKPQKLEIEPVAAQVQYQYDNPSRVVPLANPLSTTYTAYTANYQAPATDSRFLLTFQ</sequence>
<reference evidence="3 4" key="1">
    <citation type="submission" date="2015-09" db="EMBL/GenBank/DDBJ databases">
        <title>Trachymyrmex zeteki WGS genome.</title>
        <authorList>
            <person name="Nygaard S."/>
            <person name="Hu H."/>
            <person name="Boomsma J."/>
            <person name="Zhang G."/>
        </authorList>
    </citation>
    <scope>NUCLEOTIDE SEQUENCE [LARGE SCALE GENOMIC DNA]</scope>
    <source>
        <strain evidence="3">Tzet28-1</strain>
        <tissue evidence="3">Whole body</tissue>
    </source>
</reference>
<feature type="region of interest" description="Disordered" evidence="1">
    <location>
        <begin position="162"/>
        <end position="336"/>
    </location>
</feature>
<dbReference type="GO" id="GO:0006508">
    <property type="term" value="P:proteolysis"/>
    <property type="evidence" value="ECO:0007669"/>
    <property type="project" value="UniProtKB-KW"/>
</dbReference>
<protein>
    <submittedName>
        <fullName evidence="3">Zinc metalloprotease zmpB</fullName>
    </submittedName>
</protein>
<evidence type="ECO:0000313" key="4">
    <source>
        <dbReference type="Proteomes" id="UP000075809"/>
    </source>
</evidence>
<feature type="region of interest" description="Disordered" evidence="1">
    <location>
        <begin position="75"/>
        <end position="94"/>
    </location>
</feature>
<keyword evidence="3" id="KW-0378">Hydrolase</keyword>
<dbReference type="STRING" id="64791.A0A151X2M4"/>
<feature type="compositionally biased region" description="Low complexity" evidence="1">
    <location>
        <begin position="76"/>
        <end position="90"/>
    </location>
</feature>
<name>A0A151X2M4_9HYME</name>
<dbReference type="EMBL" id="KQ982580">
    <property type="protein sequence ID" value="KYQ54516.1"/>
    <property type="molecule type" value="Genomic_DNA"/>
</dbReference>
<evidence type="ECO:0000259" key="2">
    <source>
        <dbReference type="Pfam" id="PF16042"/>
    </source>
</evidence>
<accession>A0A151X2M4</accession>
<feature type="domain" description="DUF4794" evidence="2">
    <location>
        <begin position="157"/>
        <end position="233"/>
    </location>
</feature>
<organism evidence="3 4">
    <name type="scientific">Mycetomoellerius zeteki</name>
    <dbReference type="NCBI Taxonomy" id="64791"/>
    <lineage>
        <taxon>Eukaryota</taxon>
        <taxon>Metazoa</taxon>
        <taxon>Ecdysozoa</taxon>
        <taxon>Arthropoda</taxon>
        <taxon>Hexapoda</taxon>
        <taxon>Insecta</taxon>
        <taxon>Pterygota</taxon>
        <taxon>Neoptera</taxon>
        <taxon>Endopterygota</taxon>
        <taxon>Hymenoptera</taxon>
        <taxon>Apocrita</taxon>
        <taxon>Aculeata</taxon>
        <taxon>Formicoidea</taxon>
        <taxon>Formicidae</taxon>
        <taxon>Myrmicinae</taxon>
        <taxon>Mycetomoellerius</taxon>
    </lineage>
</organism>
<dbReference type="Pfam" id="PF16042">
    <property type="entry name" value="DUF4794"/>
    <property type="match status" value="1"/>
</dbReference>
<proteinExistence type="predicted"/>
<evidence type="ECO:0000256" key="1">
    <source>
        <dbReference type="SAM" id="MobiDB-lite"/>
    </source>
</evidence>
<keyword evidence="4" id="KW-1185">Reference proteome</keyword>
<dbReference type="InterPro" id="IPR032011">
    <property type="entry name" value="DUF4794"/>
</dbReference>
<dbReference type="GO" id="GO:0008237">
    <property type="term" value="F:metallopeptidase activity"/>
    <property type="evidence" value="ECO:0007669"/>
    <property type="project" value="UniProtKB-KW"/>
</dbReference>
<keyword evidence="3" id="KW-0482">Metalloprotease</keyword>
<feature type="non-terminal residue" evidence="3">
    <location>
        <position position="1"/>
    </location>
</feature>
<keyword evidence="3" id="KW-0645">Protease</keyword>